<organism evidence="5 6">
    <name type="scientific">Mucuna pruriens</name>
    <name type="common">Velvet bean</name>
    <name type="synonym">Dolichos pruriens</name>
    <dbReference type="NCBI Taxonomy" id="157652"/>
    <lineage>
        <taxon>Eukaryota</taxon>
        <taxon>Viridiplantae</taxon>
        <taxon>Streptophyta</taxon>
        <taxon>Embryophyta</taxon>
        <taxon>Tracheophyta</taxon>
        <taxon>Spermatophyta</taxon>
        <taxon>Magnoliopsida</taxon>
        <taxon>eudicotyledons</taxon>
        <taxon>Gunneridae</taxon>
        <taxon>Pentapetalae</taxon>
        <taxon>rosids</taxon>
        <taxon>fabids</taxon>
        <taxon>Fabales</taxon>
        <taxon>Fabaceae</taxon>
        <taxon>Papilionoideae</taxon>
        <taxon>50 kb inversion clade</taxon>
        <taxon>NPAAA clade</taxon>
        <taxon>indigoferoid/millettioid clade</taxon>
        <taxon>Phaseoleae</taxon>
        <taxon>Mucuna</taxon>
    </lineage>
</organism>
<comment type="similarity">
    <text evidence="1">Belongs to the protein kinase superfamily. CK1 Ser/Thr protein kinase family. Casein kinase I subfamily.</text>
</comment>
<sequence>MDRVVGGKFKVGRKIGSGSFASNMDNSEIVAVKMESKKTKHPQLLYEAKLYSFLQGESGVPSMKWCGTDGDNNVLVIDLLGRSLEDFFVYCGRKFSLKTVLMLADQMLTRIEYLHSKGFLHRDIKPDNFLMGLGRKSNQVYIIDFGLAKRYRDPNTNKHIPYRENKSLTGTARYASCNTHMGIEQSRRDDLESLGYVLMYFLRGSLPWQGLKAATKKEKYDNICEKKLATPIEMLCKSYPAEFATYFHYCQSLAFDQHPDYGFLKRLFHDLFKREGYDSDYIFDWTILKYQQVQQTKKQNQSSSSAAVPSSLEPVVVEKHKGANDSAHVAVTKMLANLERPSARVQPKPCNVRNRDAKNETEKHGVKNSPSSTSSAMPKSSTESVSKPERHIGASNLGRVFGSNSRVSSSWIPSLRRISSSK</sequence>
<evidence type="ECO:0000313" key="5">
    <source>
        <dbReference type="EMBL" id="RDX78846.1"/>
    </source>
</evidence>
<name>A0A371FKL4_MUCPR</name>
<dbReference type="PROSITE" id="PS00108">
    <property type="entry name" value="PROTEIN_KINASE_ST"/>
    <property type="match status" value="1"/>
</dbReference>
<dbReference type="InterPro" id="IPR011009">
    <property type="entry name" value="Kinase-like_dom_sf"/>
</dbReference>
<dbReference type="Pfam" id="PF00069">
    <property type="entry name" value="Pkinase"/>
    <property type="match status" value="1"/>
</dbReference>
<gene>
    <name evidence="5" type="primary">CKL3</name>
    <name evidence="5" type="ORF">CR513_40817</name>
</gene>
<evidence type="ECO:0000256" key="1">
    <source>
        <dbReference type="ARBA" id="ARBA00005926"/>
    </source>
</evidence>
<dbReference type="EMBL" id="QJKJ01008727">
    <property type="protein sequence ID" value="RDX78846.1"/>
    <property type="molecule type" value="Genomic_DNA"/>
</dbReference>
<reference evidence="5" key="1">
    <citation type="submission" date="2018-05" db="EMBL/GenBank/DDBJ databases">
        <title>Draft genome of Mucuna pruriens seed.</title>
        <authorList>
            <person name="Nnadi N.E."/>
            <person name="Vos R."/>
            <person name="Hasami M.H."/>
            <person name="Devisetty U.K."/>
            <person name="Aguiy J.C."/>
        </authorList>
    </citation>
    <scope>NUCLEOTIDE SEQUENCE [LARGE SCALE GENOMIC DNA]</scope>
    <source>
        <strain evidence="5">JCA_2017</strain>
    </source>
</reference>
<accession>A0A371FKL4</accession>
<keyword evidence="6" id="KW-1185">Reference proteome</keyword>
<dbReference type="PANTHER" id="PTHR11909">
    <property type="entry name" value="CASEIN KINASE-RELATED"/>
    <property type="match status" value="1"/>
</dbReference>
<evidence type="ECO:0000256" key="3">
    <source>
        <dbReference type="SAM" id="MobiDB-lite"/>
    </source>
</evidence>
<evidence type="ECO:0000259" key="4">
    <source>
        <dbReference type="PROSITE" id="PS50011"/>
    </source>
</evidence>
<dbReference type="InterPro" id="IPR050235">
    <property type="entry name" value="CK1_Ser-Thr_kinase"/>
</dbReference>
<dbReference type="SMART" id="SM00220">
    <property type="entry name" value="S_TKc"/>
    <property type="match status" value="1"/>
</dbReference>
<dbReference type="SUPFAM" id="SSF56112">
    <property type="entry name" value="Protein kinase-like (PK-like)"/>
    <property type="match status" value="1"/>
</dbReference>
<dbReference type="EC" id="2.7.11.1" evidence="2"/>
<evidence type="ECO:0000313" key="6">
    <source>
        <dbReference type="Proteomes" id="UP000257109"/>
    </source>
</evidence>
<dbReference type="FunFam" id="1.10.510.10:FF:000596">
    <property type="entry name" value="CK1 family protein kinase"/>
    <property type="match status" value="1"/>
</dbReference>
<dbReference type="STRING" id="157652.A0A371FKL4"/>
<feature type="non-terminal residue" evidence="5">
    <location>
        <position position="1"/>
    </location>
</feature>
<dbReference type="InterPro" id="IPR000719">
    <property type="entry name" value="Prot_kinase_dom"/>
</dbReference>
<comment type="caution">
    <text evidence="5">The sequence shown here is derived from an EMBL/GenBank/DDBJ whole genome shotgun (WGS) entry which is preliminary data.</text>
</comment>
<dbReference type="GO" id="GO:0004674">
    <property type="term" value="F:protein serine/threonine kinase activity"/>
    <property type="evidence" value="ECO:0007669"/>
    <property type="project" value="UniProtKB-EC"/>
</dbReference>
<dbReference type="Proteomes" id="UP000257109">
    <property type="component" value="Unassembled WGS sequence"/>
</dbReference>
<dbReference type="AlphaFoldDB" id="A0A371FKL4"/>
<feature type="compositionally biased region" description="Polar residues" evidence="3">
    <location>
        <begin position="402"/>
        <end position="422"/>
    </location>
</feature>
<dbReference type="GO" id="GO:0005524">
    <property type="term" value="F:ATP binding"/>
    <property type="evidence" value="ECO:0007669"/>
    <property type="project" value="InterPro"/>
</dbReference>
<dbReference type="PROSITE" id="PS50011">
    <property type="entry name" value="PROTEIN_KINASE_DOM"/>
    <property type="match status" value="1"/>
</dbReference>
<evidence type="ECO:0000256" key="2">
    <source>
        <dbReference type="ARBA" id="ARBA00012513"/>
    </source>
</evidence>
<feature type="domain" description="Protein kinase" evidence="4">
    <location>
        <begin position="9"/>
        <end position="272"/>
    </location>
</feature>
<dbReference type="InterPro" id="IPR008271">
    <property type="entry name" value="Ser/Thr_kinase_AS"/>
</dbReference>
<feature type="compositionally biased region" description="Basic and acidic residues" evidence="3">
    <location>
        <begin position="353"/>
        <end position="365"/>
    </location>
</feature>
<dbReference type="Gene3D" id="1.10.510.10">
    <property type="entry name" value="Transferase(Phosphotransferase) domain 1"/>
    <property type="match status" value="1"/>
</dbReference>
<dbReference type="OrthoDB" id="5800476at2759"/>
<protein>
    <recommendedName>
        <fullName evidence="2">non-specific serine/threonine protein kinase</fullName>
        <ecNumber evidence="2">2.7.11.1</ecNumber>
    </recommendedName>
</protein>
<proteinExistence type="inferred from homology"/>
<feature type="compositionally biased region" description="Low complexity" evidence="3">
    <location>
        <begin position="369"/>
        <end position="384"/>
    </location>
</feature>
<feature type="region of interest" description="Disordered" evidence="3">
    <location>
        <begin position="338"/>
        <end position="422"/>
    </location>
</feature>